<dbReference type="Proteomes" id="UP001064971">
    <property type="component" value="Plasmid pDAETH-1"/>
</dbReference>
<dbReference type="InterPro" id="IPR036388">
    <property type="entry name" value="WH-like_DNA-bd_sf"/>
</dbReference>
<name>A0ABM8AIM0_9DEIO</name>
<geneLocation type="plasmid" evidence="2 3">
    <name>pDAETH-1</name>
</geneLocation>
<dbReference type="Pfam" id="PF02661">
    <property type="entry name" value="Fic"/>
    <property type="match status" value="1"/>
</dbReference>
<evidence type="ECO:0000313" key="2">
    <source>
        <dbReference type="EMBL" id="BDP43668.1"/>
    </source>
</evidence>
<organism evidence="2 3">
    <name type="scientific">Deinococcus aetherius</name>
    <dbReference type="NCBI Taxonomy" id="200252"/>
    <lineage>
        <taxon>Bacteria</taxon>
        <taxon>Thermotogati</taxon>
        <taxon>Deinococcota</taxon>
        <taxon>Deinococci</taxon>
        <taxon>Deinococcales</taxon>
        <taxon>Deinococcaceae</taxon>
        <taxon>Deinococcus</taxon>
    </lineage>
</organism>
<keyword evidence="3" id="KW-1185">Reference proteome</keyword>
<dbReference type="SUPFAM" id="SSF140931">
    <property type="entry name" value="Fic-like"/>
    <property type="match status" value="1"/>
</dbReference>
<dbReference type="PROSITE" id="PS51459">
    <property type="entry name" value="FIDO"/>
    <property type="match status" value="1"/>
</dbReference>
<dbReference type="Gene3D" id="1.10.3290.10">
    <property type="entry name" value="Fido-like domain"/>
    <property type="match status" value="1"/>
</dbReference>
<feature type="domain" description="Fido" evidence="1">
    <location>
        <begin position="119"/>
        <end position="275"/>
    </location>
</feature>
<dbReference type="RefSeq" id="WP_264777532.1">
    <property type="nucleotide sequence ID" value="NZ_AP026561.1"/>
</dbReference>
<dbReference type="PANTHER" id="PTHR13504:SF33">
    <property type="entry name" value="FIC FAMILY PROTEIN"/>
    <property type="match status" value="1"/>
</dbReference>
<dbReference type="InterPro" id="IPR003812">
    <property type="entry name" value="Fido"/>
</dbReference>
<sequence>MSGKPSVYAHETPEWPNFHWDTSTFATELADIHFRRGALITAMASLGFDIRQETVLSVLVQDVTKSSEIEGEHLDVAQVRSSIARRLGMDVAGLPPAARRVEGVVEMLLDATGHFDAPLDAERLYGWHTALFPGGRSNLRRIIVGAWRDDHEGPMMVLSGPLHRQRVHFEAPAAERLPREMERFLTWFGTARLDPVVKAAVAHLWFVTIHPFDDGNGRIARAITDLALARADGTDQRFYSMSAQIERERKAYYEVLEATQRGGVDITAWIVWFLNQLQAALTSAEGVLEMVHHKQGFWDAHRDIQLNGRQIKVLNKVLDGLNSKLRSSKYAALAGCSKPTAVRDLNDLVDKGILRVDPGAGGRSTSYLLTWLAVGPQETRTPHGCDG</sequence>
<accession>A0ABM8AIM0</accession>
<proteinExistence type="predicted"/>
<dbReference type="Gene3D" id="1.10.10.10">
    <property type="entry name" value="Winged helix-like DNA-binding domain superfamily/Winged helix DNA-binding domain"/>
    <property type="match status" value="1"/>
</dbReference>
<dbReference type="PANTHER" id="PTHR13504">
    <property type="entry name" value="FIDO DOMAIN-CONTAINING PROTEIN DDB_G0283145"/>
    <property type="match status" value="1"/>
</dbReference>
<dbReference type="InterPro" id="IPR025230">
    <property type="entry name" value="DUF4172"/>
</dbReference>
<dbReference type="Pfam" id="PF13776">
    <property type="entry name" value="DUF4172"/>
    <property type="match status" value="1"/>
</dbReference>
<dbReference type="InterPro" id="IPR040198">
    <property type="entry name" value="Fido_containing"/>
</dbReference>
<dbReference type="InterPro" id="IPR036597">
    <property type="entry name" value="Fido-like_dom_sf"/>
</dbReference>
<evidence type="ECO:0000259" key="1">
    <source>
        <dbReference type="PROSITE" id="PS51459"/>
    </source>
</evidence>
<protein>
    <recommendedName>
        <fullName evidence="1">Fido domain-containing protein</fullName>
    </recommendedName>
</protein>
<evidence type="ECO:0000313" key="3">
    <source>
        <dbReference type="Proteomes" id="UP001064971"/>
    </source>
</evidence>
<gene>
    <name evidence="2" type="ORF">DAETH_36370</name>
</gene>
<reference evidence="2" key="1">
    <citation type="submission" date="2022-07" db="EMBL/GenBank/DDBJ databases">
        <title>Complete Genome Sequence of the Radioresistant Bacterium Deinococcus aetherius ST0316, Isolated from the Air Dust collected in Lower Stratosphere above Japan.</title>
        <authorList>
            <person name="Satoh K."/>
            <person name="Hagiwara K."/>
            <person name="Katsumata K."/>
            <person name="Kubo A."/>
            <person name="Yokobori S."/>
            <person name="Yamagishi A."/>
            <person name="Oono Y."/>
            <person name="Narumi I."/>
        </authorList>
    </citation>
    <scope>NUCLEOTIDE SEQUENCE</scope>
    <source>
        <strain evidence="2">ST0316</strain>
        <plasmid evidence="2">pDAETH-1</plasmid>
    </source>
</reference>
<keyword evidence="2" id="KW-0614">Plasmid</keyword>
<dbReference type="EMBL" id="AP026561">
    <property type="protein sequence ID" value="BDP43668.1"/>
    <property type="molecule type" value="Genomic_DNA"/>
</dbReference>